<evidence type="ECO:0000313" key="2">
    <source>
        <dbReference type="Proteomes" id="UP000321413"/>
    </source>
</evidence>
<proteinExistence type="predicted"/>
<evidence type="ECO:0000313" key="1">
    <source>
        <dbReference type="EMBL" id="TXF99069.1"/>
    </source>
</evidence>
<dbReference type="EMBL" id="VPFD01000015">
    <property type="protein sequence ID" value="TXF99069.1"/>
    <property type="molecule type" value="Genomic_DNA"/>
</dbReference>
<keyword evidence="2" id="KW-1185">Reference proteome</keyword>
<dbReference type="AlphaFoldDB" id="A0A5C7FVY4"/>
<dbReference type="Proteomes" id="UP000321413">
    <property type="component" value="Unassembled WGS sequence"/>
</dbReference>
<dbReference type="RefSeq" id="WP_147935521.1">
    <property type="nucleotide sequence ID" value="NZ_VPFD01000015.1"/>
</dbReference>
<name>A0A5C7FVY4_9BURK</name>
<accession>A0A5C7FVY4</accession>
<protein>
    <submittedName>
        <fullName evidence="1">Uncharacterized protein</fullName>
    </submittedName>
</protein>
<organism evidence="1 2">
    <name type="scientific">Massilia arenae</name>
    <dbReference type="NCBI Taxonomy" id="2603288"/>
    <lineage>
        <taxon>Bacteria</taxon>
        <taxon>Pseudomonadati</taxon>
        <taxon>Pseudomonadota</taxon>
        <taxon>Betaproteobacteria</taxon>
        <taxon>Burkholderiales</taxon>
        <taxon>Oxalobacteraceae</taxon>
        <taxon>Telluria group</taxon>
        <taxon>Massilia</taxon>
    </lineage>
</organism>
<gene>
    <name evidence="1" type="ORF">FVD38_14840</name>
</gene>
<comment type="caution">
    <text evidence="1">The sequence shown here is derived from an EMBL/GenBank/DDBJ whole genome shotgun (WGS) entry which is preliminary data.</text>
</comment>
<reference evidence="1 2" key="1">
    <citation type="submission" date="2019-08" db="EMBL/GenBank/DDBJ databases">
        <title>Massilia golmudensis sp. nov., isolated from sand in the Qinghai-Tibetan Plateau.</title>
        <authorList>
            <person name="Zhang B."/>
        </authorList>
    </citation>
    <scope>NUCLEOTIDE SEQUENCE [LARGE SCALE GENOMIC DNA]</scope>
    <source>
        <strain evidence="1 2">GEM5</strain>
    </source>
</reference>
<sequence>MTASLLKKHDVTSYHRKEIVALLGEPTGYYDYDTNPAYFVGPTTVESMYGKGYLLVFLTDKSNGDVDSVMFFPEVE</sequence>